<evidence type="ECO:0000313" key="5">
    <source>
        <dbReference type="RefSeq" id="XP_032802108.1"/>
    </source>
</evidence>
<evidence type="ECO:0000256" key="2">
    <source>
        <dbReference type="ARBA" id="ARBA00039630"/>
    </source>
</evidence>
<dbReference type="RefSeq" id="XP_032802108.1">
    <property type="nucleotide sequence ID" value="XM_032946217.1"/>
</dbReference>
<feature type="compositionally biased region" description="Polar residues" evidence="3">
    <location>
        <begin position="304"/>
        <end position="321"/>
    </location>
</feature>
<evidence type="ECO:0000256" key="3">
    <source>
        <dbReference type="SAM" id="MobiDB-lite"/>
    </source>
</evidence>
<evidence type="ECO:0000313" key="4">
    <source>
        <dbReference type="Proteomes" id="UP001318040"/>
    </source>
</evidence>
<keyword evidence="4" id="KW-1185">Reference proteome</keyword>
<dbReference type="PANTHER" id="PTHR31214:SF2">
    <property type="entry name" value="PROTEIN FAM221A"/>
    <property type="match status" value="1"/>
</dbReference>
<reference evidence="5" key="1">
    <citation type="submission" date="2025-08" db="UniProtKB">
        <authorList>
            <consortium name="RefSeq"/>
        </authorList>
    </citation>
    <scope>IDENTIFICATION</scope>
    <source>
        <tissue evidence="5">Sperm</tissue>
    </source>
</reference>
<dbReference type="PANTHER" id="PTHR31214">
    <property type="entry name" value="PROTEIN FAM221A-RELATED"/>
    <property type="match status" value="1"/>
</dbReference>
<comment type="similarity">
    <text evidence="1">Belongs to the FAM221 family.</text>
</comment>
<protein>
    <recommendedName>
        <fullName evidence="2">Protein FAM221A</fullName>
    </recommendedName>
</protein>
<name>A0AAJ7SMC5_PETMA</name>
<gene>
    <name evidence="5" type="primary">FAM221A</name>
</gene>
<accession>A0AAJ7SMC5</accession>
<dbReference type="Proteomes" id="UP001318040">
    <property type="component" value="Chromosome 4"/>
</dbReference>
<organism evidence="4 5">
    <name type="scientific">Petromyzon marinus</name>
    <name type="common">Sea lamprey</name>
    <dbReference type="NCBI Taxonomy" id="7757"/>
    <lineage>
        <taxon>Eukaryota</taxon>
        <taxon>Metazoa</taxon>
        <taxon>Chordata</taxon>
        <taxon>Craniata</taxon>
        <taxon>Vertebrata</taxon>
        <taxon>Cyclostomata</taxon>
        <taxon>Hyperoartia</taxon>
        <taxon>Petromyzontiformes</taxon>
        <taxon>Petromyzontidae</taxon>
        <taxon>Petromyzon</taxon>
    </lineage>
</organism>
<feature type="compositionally biased region" description="Basic and acidic residues" evidence="3">
    <location>
        <begin position="277"/>
        <end position="287"/>
    </location>
</feature>
<dbReference type="Pfam" id="PF14753">
    <property type="entry name" value="FAM221"/>
    <property type="match status" value="1"/>
</dbReference>
<dbReference type="CTD" id="340277"/>
<feature type="region of interest" description="Disordered" evidence="3">
    <location>
        <begin position="242"/>
        <end position="321"/>
    </location>
</feature>
<dbReference type="InterPro" id="IPR026755">
    <property type="entry name" value="Fam221a/b"/>
</dbReference>
<evidence type="ECO:0000256" key="1">
    <source>
        <dbReference type="ARBA" id="ARBA00011026"/>
    </source>
</evidence>
<dbReference type="AlphaFoldDB" id="A0AAJ7SMC5"/>
<proteinExistence type="inferred from homology"/>
<sequence>MEGFRLSADASLAVDEYLEYKRIVGEDDGGKLMSPQEYADYKRRVLPQRERNRLFVSWSGPTGIDCKLVGPETRCFCTHRYKQHQTDLEEIPKERPIHLPCLVHGCRCASYLYIPSNGSQAIRCHCKHPANEHREYEPYVCKKCAVCKGFQSSFSCGCGYPTLAHQMVVETKEERVDRGKPVGHDVPYAAMGGLTGFSSLAEGYLRLDESGVGVPGDGLLNAPITAHDHPFLRAHSGTAASLLPHNSSRSTADAGAKNSLTQGITNLKVREEEDMAELEKRYQERMKLQRQQARTGANGRAPSQAKTQSRGKGKQATPSGK</sequence>